<feature type="compositionally biased region" description="Gly residues" evidence="1">
    <location>
        <begin position="280"/>
        <end position="290"/>
    </location>
</feature>
<name>A0A385AG94_LATCU</name>
<dbReference type="Proteomes" id="UP000257607">
    <property type="component" value="Chromosome"/>
</dbReference>
<feature type="region of interest" description="Disordered" evidence="1">
    <location>
        <begin position="106"/>
        <end position="135"/>
    </location>
</feature>
<evidence type="ECO:0000313" key="4">
    <source>
        <dbReference type="EMBL" id="AXN36628.1"/>
    </source>
</evidence>
<feature type="compositionally biased region" description="Low complexity" evidence="1">
    <location>
        <begin position="246"/>
        <end position="279"/>
    </location>
</feature>
<evidence type="ECO:0000259" key="3">
    <source>
        <dbReference type="Pfam" id="PF18449"/>
    </source>
</evidence>
<keyword evidence="2" id="KW-0732">Signal</keyword>
<feature type="compositionally biased region" description="Low complexity" evidence="1">
    <location>
        <begin position="291"/>
        <end position="323"/>
    </location>
</feature>
<protein>
    <recommendedName>
        <fullName evidence="3">Pesticidal crystal protein Cry1Aa domain-containing protein</fullName>
    </recommendedName>
</protein>
<organism evidence="4 5">
    <name type="scientific">Latilactobacillus curvatus</name>
    <name type="common">Lactobacillus curvatus</name>
    <dbReference type="NCBI Taxonomy" id="28038"/>
    <lineage>
        <taxon>Bacteria</taxon>
        <taxon>Bacillati</taxon>
        <taxon>Bacillota</taxon>
        <taxon>Bacilli</taxon>
        <taxon>Lactobacillales</taxon>
        <taxon>Lactobacillaceae</taxon>
        <taxon>Latilactobacillus</taxon>
    </lineage>
</organism>
<evidence type="ECO:0000313" key="5">
    <source>
        <dbReference type="Proteomes" id="UP000257607"/>
    </source>
</evidence>
<evidence type="ECO:0000256" key="1">
    <source>
        <dbReference type="SAM" id="MobiDB-lite"/>
    </source>
</evidence>
<dbReference type="PROSITE" id="PS51257">
    <property type="entry name" value="PROKAR_LIPOPROTEIN"/>
    <property type="match status" value="1"/>
</dbReference>
<accession>A0A385AG94</accession>
<feature type="compositionally biased region" description="Basic residues" evidence="1">
    <location>
        <begin position="126"/>
        <end position="135"/>
    </location>
</feature>
<gene>
    <name evidence="4" type="ORF">DT351_09940</name>
</gene>
<dbReference type="RefSeq" id="WP_116843739.1">
    <property type="nucleotide sequence ID" value="NZ_CP031003.1"/>
</dbReference>
<feature type="signal peptide" evidence="2">
    <location>
        <begin position="1"/>
        <end position="20"/>
    </location>
</feature>
<proteinExistence type="predicted"/>
<feature type="compositionally biased region" description="Polar residues" evidence="1">
    <location>
        <begin position="111"/>
        <end position="120"/>
    </location>
</feature>
<reference evidence="4 5" key="1">
    <citation type="submission" date="2018-07" db="EMBL/GenBank/DDBJ databases">
        <title>Lactobacillus curvatus genome sequence.</title>
        <authorList>
            <person name="Prechtl R."/>
        </authorList>
    </citation>
    <scope>NUCLEOTIDE SEQUENCE [LARGE SCALE GENOMIC DNA]</scope>
    <source>
        <strain evidence="4 5">TMW 1.1928</strain>
    </source>
</reference>
<feature type="domain" description="Pesticidal crystal protein Cry1Aa" evidence="3">
    <location>
        <begin position="175"/>
        <end position="236"/>
    </location>
</feature>
<dbReference type="InterPro" id="IPR054544">
    <property type="entry name" value="Pest_crys_Cry1Aa_dom-IV"/>
</dbReference>
<evidence type="ECO:0000256" key="2">
    <source>
        <dbReference type="SAM" id="SignalP"/>
    </source>
</evidence>
<feature type="region of interest" description="Disordered" evidence="1">
    <location>
        <begin position="246"/>
        <end position="323"/>
    </location>
</feature>
<feature type="chain" id="PRO_5038902629" description="Pesticidal crystal protein Cry1Aa domain-containing protein" evidence="2">
    <location>
        <begin position="21"/>
        <end position="323"/>
    </location>
</feature>
<sequence>MKKLTLALLLTMTSCFMILAGCQNKTEIPAAATKTEEKIDQYVQKVNQLYSDGSRKDPAKLTANKQHQIITAADKLDKQITPNLYMSGISADAKADYKAAQKDLDKITGKQPATSESESVASEKPAKKKKKKKKNKVKTSAFFDKDGIVKADAQLGEETDYTDHPKQLADYQEAKNQLAAMAAVRNLFTDDNLKHIPANLSASDFPYVRALINKSTHDGFKEKYLAYVKNAENQYNTYSNNTQAATTQNTTTANQATTNQNTATNTQTTTGYAANTATGNGTGATTGTGTGTSTTDTTTGTGTTGTQSNTQTGTDQTQTGTLQ</sequence>
<dbReference type="Pfam" id="PF18449">
    <property type="entry name" value="Endotoxin_C2"/>
    <property type="match status" value="1"/>
</dbReference>
<dbReference type="EMBL" id="CP031003">
    <property type="protein sequence ID" value="AXN36628.1"/>
    <property type="molecule type" value="Genomic_DNA"/>
</dbReference>
<dbReference type="AlphaFoldDB" id="A0A385AG94"/>